<comment type="caution">
    <text evidence="2">The sequence shown here is derived from an EMBL/GenBank/DDBJ whole genome shotgun (WGS) entry which is preliminary data.</text>
</comment>
<feature type="region of interest" description="Disordered" evidence="1">
    <location>
        <begin position="65"/>
        <end position="87"/>
    </location>
</feature>
<evidence type="ECO:0000313" key="3">
    <source>
        <dbReference type="Proteomes" id="UP000809829"/>
    </source>
</evidence>
<dbReference type="Pfam" id="PF13031">
    <property type="entry name" value="DUF3892"/>
    <property type="match status" value="1"/>
</dbReference>
<organism evidence="2 3">
    <name type="scientific">Priestia iocasae</name>
    <dbReference type="NCBI Taxonomy" id="2291674"/>
    <lineage>
        <taxon>Bacteria</taxon>
        <taxon>Bacillati</taxon>
        <taxon>Bacillota</taxon>
        <taxon>Bacilli</taxon>
        <taxon>Bacillales</taxon>
        <taxon>Bacillaceae</taxon>
        <taxon>Priestia</taxon>
    </lineage>
</organism>
<evidence type="ECO:0008006" key="4">
    <source>
        <dbReference type="Google" id="ProtNLM"/>
    </source>
</evidence>
<reference evidence="2 3" key="1">
    <citation type="submission" date="2021-01" db="EMBL/GenBank/DDBJ databases">
        <title>Genomic Encyclopedia of Type Strains, Phase IV (KMG-IV): sequencing the most valuable type-strain genomes for metagenomic binning, comparative biology and taxonomic classification.</title>
        <authorList>
            <person name="Goeker M."/>
        </authorList>
    </citation>
    <scope>NUCLEOTIDE SEQUENCE [LARGE SCALE GENOMIC DNA]</scope>
    <source>
        <strain evidence="2 3">DSM 104297</strain>
    </source>
</reference>
<dbReference type="RefSeq" id="WP_378913045.1">
    <property type="nucleotide sequence ID" value="NZ_JAFBFC010000003.1"/>
</dbReference>
<protein>
    <recommendedName>
        <fullName evidence="4">DUF3892 domain-containing protein</fullName>
    </recommendedName>
</protein>
<sequence length="87" mass="9775">MSRYHYGGVEKMNQKDRFTAARRNADGDLQAFQTASGQQLNYGEALKQVQAGNIENVSTFIGKDGETYIRSNPDNEKSNNLDNLPEF</sequence>
<evidence type="ECO:0000313" key="2">
    <source>
        <dbReference type="EMBL" id="MBM7703225.1"/>
    </source>
</evidence>
<evidence type="ECO:0000256" key="1">
    <source>
        <dbReference type="SAM" id="MobiDB-lite"/>
    </source>
</evidence>
<accession>A0ABS2QUT4</accession>
<gene>
    <name evidence="2" type="ORF">JOC83_002072</name>
</gene>
<feature type="compositionally biased region" description="Basic and acidic residues" evidence="1">
    <location>
        <begin position="65"/>
        <end position="79"/>
    </location>
</feature>
<keyword evidence="3" id="KW-1185">Reference proteome</keyword>
<proteinExistence type="predicted"/>
<dbReference type="InterPro" id="IPR024997">
    <property type="entry name" value="DUF3892"/>
</dbReference>
<dbReference type="EMBL" id="JAFBFC010000003">
    <property type="protein sequence ID" value="MBM7703225.1"/>
    <property type="molecule type" value="Genomic_DNA"/>
</dbReference>
<name>A0ABS2QUT4_9BACI</name>
<dbReference type="Proteomes" id="UP000809829">
    <property type="component" value="Unassembled WGS sequence"/>
</dbReference>